<evidence type="ECO:0000259" key="1">
    <source>
        <dbReference type="PROSITE" id="PS50053"/>
    </source>
</evidence>
<dbReference type="Pfam" id="PF00240">
    <property type="entry name" value="ubiquitin"/>
    <property type="match status" value="1"/>
</dbReference>
<evidence type="ECO:0000313" key="2">
    <source>
        <dbReference type="EMBL" id="KAH7273058.1"/>
    </source>
</evidence>
<dbReference type="SUPFAM" id="SSF54236">
    <property type="entry name" value="Ubiquitin-like"/>
    <property type="match status" value="1"/>
</dbReference>
<dbReference type="PRINTS" id="PR00348">
    <property type="entry name" value="UBIQUITIN"/>
</dbReference>
<evidence type="ECO:0000313" key="3">
    <source>
        <dbReference type="Proteomes" id="UP000736672"/>
    </source>
</evidence>
<dbReference type="SMART" id="SM00213">
    <property type="entry name" value="UBQ"/>
    <property type="match status" value="1"/>
</dbReference>
<dbReference type="InterPro" id="IPR000626">
    <property type="entry name" value="Ubiquitin-like_dom"/>
</dbReference>
<protein>
    <submittedName>
        <fullName evidence="2">Ubiquitin-related domain-containing protein</fullName>
    </submittedName>
</protein>
<accession>A0A9P9L2J5</accession>
<name>A0A9P9L2J5_FUSSL</name>
<feature type="non-terminal residue" evidence="2">
    <location>
        <position position="1"/>
    </location>
</feature>
<dbReference type="OrthoDB" id="428577at2759"/>
<dbReference type="PROSITE" id="PS50053">
    <property type="entry name" value="UBIQUITIN_2"/>
    <property type="match status" value="1"/>
</dbReference>
<dbReference type="Proteomes" id="UP000736672">
    <property type="component" value="Unassembled WGS sequence"/>
</dbReference>
<dbReference type="PANTHER" id="PTHR10666">
    <property type="entry name" value="UBIQUITIN"/>
    <property type="match status" value="1"/>
</dbReference>
<gene>
    <name evidence="2" type="ORF">B0J15DRAFT_388220</name>
</gene>
<dbReference type="EMBL" id="JAGTJS010000003">
    <property type="protein sequence ID" value="KAH7273058.1"/>
    <property type="molecule type" value="Genomic_DNA"/>
</dbReference>
<feature type="domain" description="Ubiquitin-like" evidence="1">
    <location>
        <begin position="1"/>
        <end position="76"/>
    </location>
</feature>
<dbReference type="InterPro" id="IPR029071">
    <property type="entry name" value="Ubiquitin-like_domsf"/>
</dbReference>
<comment type="caution">
    <text evidence="2">The sequence shown here is derived from an EMBL/GenBank/DDBJ whole genome shotgun (WGS) entry which is preliminary data.</text>
</comment>
<sequence>IQIFVKTMWGSTILLNTRASATVGSLYGEIDSRSGHAPSEVRLIYGGKALEKDRMLYEYGISGNETLDSVMRLLGGMQPSGLLETYNL</sequence>
<dbReference type="Gene3D" id="3.10.20.90">
    <property type="entry name" value="Phosphatidylinositol 3-kinase Catalytic Subunit, Chain A, domain 1"/>
    <property type="match status" value="1"/>
</dbReference>
<dbReference type="AlphaFoldDB" id="A0A9P9L2J5"/>
<dbReference type="InterPro" id="IPR050158">
    <property type="entry name" value="Ubiquitin_ubiquitin-like"/>
</dbReference>
<organism evidence="2 3">
    <name type="scientific">Fusarium solani</name>
    <name type="common">Filamentous fungus</name>
    <dbReference type="NCBI Taxonomy" id="169388"/>
    <lineage>
        <taxon>Eukaryota</taxon>
        <taxon>Fungi</taxon>
        <taxon>Dikarya</taxon>
        <taxon>Ascomycota</taxon>
        <taxon>Pezizomycotina</taxon>
        <taxon>Sordariomycetes</taxon>
        <taxon>Hypocreomycetidae</taxon>
        <taxon>Hypocreales</taxon>
        <taxon>Nectriaceae</taxon>
        <taxon>Fusarium</taxon>
        <taxon>Fusarium solani species complex</taxon>
    </lineage>
</organism>
<reference evidence="2" key="1">
    <citation type="journal article" date="2021" name="Nat. Commun.">
        <title>Genetic determinants of endophytism in the Arabidopsis root mycobiome.</title>
        <authorList>
            <person name="Mesny F."/>
            <person name="Miyauchi S."/>
            <person name="Thiergart T."/>
            <person name="Pickel B."/>
            <person name="Atanasova L."/>
            <person name="Karlsson M."/>
            <person name="Huettel B."/>
            <person name="Barry K.W."/>
            <person name="Haridas S."/>
            <person name="Chen C."/>
            <person name="Bauer D."/>
            <person name="Andreopoulos W."/>
            <person name="Pangilinan J."/>
            <person name="LaButti K."/>
            <person name="Riley R."/>
            <person name="Lipzen A."/>
            <person name="Clum A."/>
            <person name="Drula E."/>
            <person name="Henrissat B."/>
            <person name="Kohler A."/>
            <person name="Grigoriev I.V."/>
            <person name="Martin F.M."/>
            <person name="Hacquard S."/>
        </authorList>
    </citation>
    <scope>NUCLEOTIDE SEQUENCE</scope>
    <source>
        <strain evidence="2">FSSC 5 MPI-SDFR-AT-0091</strain>
    </source>
</reference>
<proteinExistence type="predicted"/>
<keyword evidence="3" id="KW-1185">Reference proteome</keyword>
<dbReference type="InterPro" id="IPR019956">
    <property type="entry name" value="Ubiquitin_dom"/>
</dbReference>